<feature type="compositionally biased region" description="Basic and acidic residues" evidence="2">
    <location>
        <begin position="159"/>
        <end position="171"/>
    </location>
</feature>
<evidence type="ECO:0000256" key="1">
    <source>
        <dbReference type="SAM" id="Coils"/>
    </source>
</evidence>
<feature type="compositionally biased region" description="Polar residues" evidence="2">
    <location>
        <begin position="25"/>
        <end position="54"/>
    </location>
</feature>
<dbReference type="Pfam" id="PF00307">
    <property type="entry name" value="CH"/>
    <property type="match status" value="1"/>
</dbReference>
<dbReference type="PROSITE" id="PS50096">
    <property type="entry name" value="IQ"/>
    <property type="match status" value="9"/>
</dbReference>
<feature type="compositionally biased region" description="Low complexity" evidence="2">
    <location>
        <begin position="245"/>
        <end position="259"/>
    </location>
</feature>
<feature type="domain" description="Ras-GAP" evidence="3">
    <location>
        <begin position="1351"/>
        <end position="1578"/>
    </location>
</feature>
<dbReference type="Pfam" id="PF00616">
    <property type="entry name" value="RasGAP"/>
    <property type="match status" value="1"/>
</dbReference>
<dbReference type="PANTHER" id="PTHR14149:SF14">
    <property type="entry name" value="CALPONIN-HOMOLOGY (CH) DOMAIN-CONTAINING PROTEIN"/>
    <property type="match status" value="1"/>
</dbReference>
<dbReference type="SUPFAM" id="SSF143885">
    <property type="entry name" value="RGC domain-like"/>
    <property type="match status" value="1"/>
</dbReference>
<gene>
    <name evidence="5" type="ORF">RDB_LOCUS177283</name>
</gene>
<dbReference type="InterPro" id="IPR001715">
    <property type="entry name" value="CH_dom"/>
</dbReference>
<feature type="compositionally biased region" description="Polar residues" evidence="2">
    <location>
        <begin position="413"/>
        <end position="425"/>
    </location>
</feature>
<sequence>MDRSNSTASTSSAASSLSRASSKAPTTGLTSYQERLLERTSSSNRTGAQNTQNRGILGSPAGGPPTARKWAPSHRVSASVDTARTRWESRGEEQHEGETTPMQSPTRPISSAVEDMIRRNASNRSTTTDSPRTPVYHAETQPPTSDELQTTIQRPPSRTVEDILRRHDLLKDSPPPDSPTRTHARLAEAPSPPTPSSNAASQAASITSRSRATPSFLKRRTLPDPIAVSSYLPEGQPTSPPAASPPFSSTPTPASPTKTYRPRNPERPEPATLGRTFRTPPSVSQTNADQPLEAATLGRRFGINALPNVPPGPTLGHPPSTNGRSEPSQTVGSTSPPERSHMLGSRRGRSQSVDVLAQAEAARNNYTPEPNTPAWVHSRGSLRRTGSVRARPLSPSKVPAPESQSPVREPLLSSPSKHGETTTPLSPAKPFEPIVTPPSPVKAGFTPLSPTKPGFISPPSDGPIHSEQIDNNPIGGSATLKRNKYGTALSAGRRLGRHLPRIASGDGGDDWEEPRPKPPEEVAREKREREREERRKQLEEKREQEREARERRRTLQGHNLEEEFPPPLPASAGLPPPSVAPAGADDVAGIPGRLRFTRDTVPVPSSRLVGNWADSQRKHLQAYEYLCHVGEAQQWIEGCLGVELGFGVVEMDEGLRNGVVLAKLARVIGEAGGEGDIVRRIFEHPKLQYRHTDNINYFLAFVRNVGLPTSFEFDTIDLYEKKNIPKVIYCIHALSHLLSRRGKAQRIGNLLGQLEFSDDQLAETQKGLAAAGVNLPNFKSVGNKLAQEINEEPEVEEETEEERRDRLLLENEASIVALQAHARGYLVRKLQEARRSHLRLAERSLMKLQARGRGFLQRQKMSEARKQQADLDPWVHALQATCRTWLARRHLQVQVARVRSASHFAVGVQAQVRGVIERRRYMRLKAALRSSKISFVGLQAYARAKIARRAHHEAVKSLHEPIVMHGVVGLQATCRGVLVRMRIARKLYNYALVEPLFIGLQAHVRGVLVRRRIGRRLGELDDAADVVVSIQAAARAFLARRDLLALIRGLRIAAPFVIGLQAQARAILARKRHRAMTKALGEVKVLTAVGGFQNLARAALSRRKHREQKKQLGFCNPNVVGLQAAARGALVRNFFWAWRDYLHGSQPEAIYLQSLLRGALQRRKFRQKMQYFRDNLDKVVKIQSLFRAKEQREQYRQLTMGKNVNVGTIKNFVHLLDDSEADFEDEIRVEWMRKQVVEGIRENQSLETEVNELDTKIALVVQNVKTFEELIKARRLGTDSAALHASRASVLAAHGDPFAAPNALDQQTMRRLELYQQLFYLLQTQGGYLARLFFSLSRSKVPEKNKRTVERVVLTLFGYGQESREDYLLLKLFQMSIIEEVAAASTIQDVIQSHPMYLSVAIQYIKHKQTAYIRDTLKVIIQEVVGMDDLDLETDPVVIYKTFINQEEMRTGQQSIYKKDVTSDEATQHHATREKYIHHLQKLLKISEVFVRTIMGSTRRMPYPMRFLARETLAALRSRFPGEQESFYAIALGRLIYYRYINPAIITPETYDVVSTTITPASRRNLANISKVLTQISSGYEFEIPNLASMNAFVAANIPTMAAWFLEVANVADAETEYHAHEFIDVTLQPKPVYISPNEIYAMHGILTQNVEQVASGKNDPIRAVLTELVGPPTLSATDELKHARDRAVTLELSNRFAHVKDPLAEEKAIWVQAKRGVLAILRVQPAKDLVESLMKPVTENDEYAWEDIVDKELVTDRMLQKRRLPSQGAQDSAYRLEDIRTLSFREVKARAIQYLLELEKRGKVTRTDGYQGILNAIANDVRSKHRKRVQRKQEMDNMREALNHLKERKRAFEEQISSYHSYIDSAMNTMQRGKGKKRFVMPFTKQFFHLRDLQRTGGEPQFGSYKYSAQYLYERGILLEIDRRSPRQYDRIDIVLSSNEIGVFTIQLINNLPGGSEATEDIRMEDLLQAQFENRVSLSLYDGLAKFNINLLLYQINKKFYV</sequence>
<dbReference type="PROSITE" id="PS50021">
    <property type="entry name" value="CH"/>
    <property type="match status" value="1"/>
</dbReference>
<dbReference type="GO" id="GO:0005516">
    <property type="term" value="F:calmodulin binding"/>
    <property type="evidence" value="ECO:0007669"/>
    <property type="project" value="TreeGrafter"/>
</dbReference>
<feature type="compositionally biased region" description="Pro residues" evidence="2">
    <location>
        <begin position="565"/>
        <end position="579"/>
    </location>
</feature>
<reference evidence="5" key="1">
    <citation type="submission" date="2021-01" db="EMBL/GenBank/DDBJ databases">
        <authorList>
            <person name="Kaushik A."/>
        </authorList>
    </citation>
    <scope>NUCLEOTIDE SEQUENCE</scope>
    <source>
        <strain evidence="5">AG6-10EEA</strain>
    </source>
</reference>
<feature type="compositionally biased region" description="Polar residues" evidence="2">
    <location>
        <begin position="279"/>
        <end position="289"/>
    </location>
</feature>
<dbReference type="InterPro" id="IPR000593">
    <property type="entry name" value="RasGAP_C"/>
</dbReference>
<dbReference type="Gene3D" id="1.10.506.10">
    <property type="entry name" value="GTPase Activation - p120gap, domain 1"/>
    <property type="match status" value="1"/>
</dbReference>
<feature type="compositionally biased region" description="Polar residues" evidence="2">
    <location>
        <begin position="100"/>
        <end position="109"/>
    </location>
</feature>
<dbReference type="InterPro" id="IPR001936">
    <property type="entry name" value="RasGAP_dom"/>
</dbReference>
<evidence type="ECO:0000259" key="4">
    <source>
        <dbReference type="PROSITE" id="PS50021"/>
    </source>
</evidence>
<feature type="coiled-coil region" evidence="1">
    <location>
        <begin position="1829"/>
        <end position="1856"/>
    </location>
</feature>
<proteinExistence type="predicted"/>
<dbReference type="SMART" id="SM00015">
    <property type="entry name" value="IQ"/>
    <property type="match status" value="10"/>
</dbReference>
<dbReference type="SUPFAM" id="SSF48350">
    <property type="entry name" value="GTPase activation domain, GAP"/>
    <property type="match status" value="1"/>
</dbReference>
<dbReference type="SMART" id="SM00323">
    <property type="entry name" value="RasGAP"/>
    <property type="match status" value="1"/>
</dbReference>
<evidence type="ECO:0008006" key="7">
    <source>
        <dbReference type="Google" id="ProtNLM"/>
    </source>
</evidence>
<dbReference type="CDD" id="cd21206">
    <property type="entry name" value="CH_IQGAP"/>
    <property type="match status" value="1"/>
</dbReference>
<dbReference type="GO" id="GO:0051015">
    <property type="term" value="F:actin filament binding"/>
    <property type="evidence" value="ECO:0007669"/>
    <property type="project" value="TreeGrafter"/>
</dbReference>
<feature type="compositionally biased region" description="Polar residues" evidence="2">
    <location>
        <begin position="120"/>
        <end position="131"/>
    </location>
</feature>
<dbReference type="Gene3D" id="1.10.418.10">
    <property type="entry name" value="Calponin-like domain"/>
    <property type="match status" value="1"/>
</dbReference>
<organism evidence="5 6">
    <name type="scientific">Rhizoctonia solani</name>
    <dbReference type="NCBI Taxonomy" id="456999"/>
    <lineage>
        <taxon>Eukaryota</taxon>
        <taxon>Fungi</taxon>
        <taxon>Dikarya</taxon>
        <taxon>Basidiomycota</taxon>
        <taxon>Agaricomycotina</taxon>
        <taxon>Agaricomycetes</taxon>
        <taxon>Cantharellales</taxon>
        <taxon>Ceratobasidiaceae</taxon>
        <taxon>Rhizoctonia</taxon>
    </lineage>
</organism>
<dbReference type="PANTHER" id="PTHR14149">
    <property type="entry name" value="RAS GTPASE-ACTIVATING PROTEIN WITH IQ MOTIF"/>
    <property type="match status" value="1"/>
</dbReference>
<accession>A0A8H3DSD5</accession>
<dbReference type="SMART" id="SM00033">
    <property type="entry name" value="CH"/>
    <property type="match status" value="1"/>
</dbReference>
<dbReference type="Pfam" id="PF00612">
    <property type="entry name" value="IQ"/>
    <property type="match status" value="2"/>
</dbReference>
<dbReference type="EMBL" id="CAJMXA010004131">
    <property type="protein sequence ID" value="CAE6535376.1"/>
    <property type="molecule type" value="Genomic_DNA"/>
</dbReference>
<evidence type="ECO:0000313" key="5">
    <source>
        <dbReference type="EMBL" id="CAE6535376.1"/>
    </source>
</evidence>
<feature type="compositionally biased region" description="Basic and acidic residues" evidence="2">
    <location>
        <begin position="513"/>
        <end position="550"/>
    </location>
</feature>
<feature type="compositionally biased region" description="Polar residues" evidence="2">
    <location>
        <begin position="319"/>
        <end position="337"/>
    </location>
</feature>
<feature type="domain" description="Calponin-homology (CH)" evidence="4">
    <location>
        <begin position="626"/>
        <end position="738"/>
    </location>
</feature>
<feature type="compositionally biased region" description="Basic and acidic residues" evidence="2">
    <location>
        <begin position="83"/>
        <end position="98"/>
    </location>
</feature>
<feature type="compositionally biased region" description="Low complexity" evidence="2">
    <location>
        <begin position="1"/>
        <end position="24"/>
    </location>
</feature>
<evidence type="ECO:0000313" key="6">
    <source>
        <dbReference type="Proteomes" id="UP000663853"/>
    </source>
</evidence>
<protein>
    <recommendedName>
        <fullName evidence="7">Ras GTPase-activating-like protein rng2</fullName>
    </recommendedName>
</protein>
<keyword evidence="1" id="KW-0175">Coiled coil</keyword>
<feature type="region of interest" description="Disordered" evidence="2">
    <location>
        <begin position="1"/>
        <end position="586"/>
    </location>
</feature>
<evidence type="ECO:0000259" key="3">
    <source>
        <dbReference type="PROSITE" id="PS50018"/>
    </source>
</evidence>
<dbReference type="PROSITE" id="PS50018">
    <property type="entry name" value="RAS_GTPASE_ACTIV_2"/>
    <property type="match status" value="1"/>
</dbReference>
<dbReference type="InterPro" id="IPR036872">
    <property type="entry name" value="CH_dom_sf"/>
</dbReference>
<dbReference type="GO" id="GO:0110085">
    <property type="term" value="C:mitotic actomyosin contractile ring"/>
    <property type="evidence" value="ECO:0007669"/>
    <property type="project" value="TreeGrafter"/>
</dbReference>
<evidence type="ECO:0000256" key="2">
    <source>
        <dbReference type="SAM" id="MobiDB-lite"/>
    </source>
</evidence>
<name>A0A8H3DSD5_9AGAM</name>
<dbReference type="Proteomes" id="UP000663853">
    <property type="component" value="Unassembled WGS sequence"/>
</dbReference>
<dbReference type="GO" id="GO:1903479">
    <property type="term" value="P:mitotic actomyosin contractile ring assembly actin filament organization"/>
    <property type="evidence" value="ECO:0007669"/>
    <property type="project" value="TreeGrafter"/>
</dbReference>
<feature type="compositionally biased region" description="Polar residues" evidence="2">
    <location>
        <begin position="141"/>
        <end position="156"/>
    </location>
</feature>
<comment type="caution">
    <text evidence="5">The sequence shown here is derived from an EMBL/GenBank/DDBJ whole genome shotgun (WGS) entry which is preliminary data.</text>
</comment>
<dbReference type="GO" id="GO:0005096">
    <property type="term" value="F:GTPase activator activity"/>
    <property type="evidence" value="ECO:0007669"/>
    <property type="project" value="TreeGrafter"/>
</dbReference>
<dbReference type="InterPro" id="IPR000048">
    <property type="entry name" value="IQ_motif_EF-hand-BS"/>
</dbReference>
<feature type="compositionally biased region" description="Low complexity" evidence="2">
    <location>
        <begin position="196"/>
        <end position="208"/>
    </location>
</feature>
<dbReference type="InterPro" id="IPR008936">
    <property type="entry name" value="Rho_GTPase_activation_prot"/>
</dbReference>
<dbReference type="Pfam" id="PF03836">
    <property type="entry name" value="RasGAP_C"/>
    <property type="match status" value="1"/>
</dbReference>
<dbReference type="SUPFAM" id="SSF47576">
    <property type="entry name" value="Calponin-homology domain, CH-domain"/>
    <property type="match status" value="1"/>
</dbReference>